<evidence type="ECO:0000256" key="16">
    <source>
        <dbReference type="SAM" id="MobiDB-lite"/>
    </source>
</evidence>
<name>H1A4H1_TAEGU</name>
<evidence type="ECO:0000256" key="14">
    <source>
        <dbReference type="PIRSR" id="PIRSR601461-2"/>
    </source>
</evidence>
<keyword evidence="19" id="KW-1185">Reference proteome</keyword>
<reference evidence="18" key="3">
    <citation type="submission" date="2025-09" db="UniProtKB">
        <authorList>
            <consortium name="Ensembl"/>
        </authorList>
    </citation>
    <scope>IDENTIFICATION</scope>
</reference>
<dbReference type="SUPFAM" id="SSF50630">
    <property type="entry name" value="Acid proteases"/>
    <property type="match status" value="1"/>
</dbReference>
<dbReference type="GO" id="GO:0019886">
    <property type="term" value="P:antigen processing and presentation of exogenous peptide antigen via MHC class II"/>
    <property type="evidence" value="ECO:0007669"/>
    <property type="project" value="TreeGrafter"/>
</dbReference>
<keyword evidence="8 15" id="KW-0064">Aspartyl protease</keyword>
<dbReference type="Pfam" id="PF00026">
    <property type="entry name" value="Asp"/>
    <property type="match status" value="1"/>
</dbReference>
<dbReference type="AlphaFoldDB" id="H1A4H1"/>
<dbReference type="PANTHER" id="PTHR47966">
    <property type="entry name" value="BETA-SITE APP-CLEAVING ENZYME, ISOFORM A-RELATED"/>
    <property type="match status" value="1"/>
</dbReference>
<dbReference type="FunFam" id="2.40.70.10:FF:000006">
    <property type="entry name" value="Cathepsin E"/>
    <property type="match status" value="1"/>
</dbReference>
<feature type="domain" description="Peptidase A1" evidence="17">
    <location>
        <begin position="168"/>
        <end position="482"/>
    </location>
</feature>
<dbReference type="GO" id="GO:0004190">
    <property type="term" value="F:aspartic-type endopeptidase activity"/>
    <property type="evidence" value="ECO:0007669"/>
    <property type="project" value="UniProtKB-KW"/>
</dbReference>
<dbReference type="PANTHER" id="PTHR47966:SF26">
    <property type="entry name" value="CATHEPSIN E"/>
    <property type="match status" value="1"/>
</dbReference>
<protein>
    <recommendedName>
        <fullName evidence="5">cathepsin E</fullName>
        <ecNumber evidence="5">3.4.23.34</ecNumber>
    </recommendedName>
</protein>
<feature type="active site" evidence="13">
    <location>
        <position position="186"/>
    </location>
</feature>
<evidence type="ECO:0000256" key="7">
    <source>
        <dbReference type="ARBA" id="ARBA00022729"/>
    </source>
</evidence>
<dbReference type="GO" id="GO:0006508">
    <property type="term" value="P:proteolysis"/>
    <property type="evidence" value="ECO:0007669"/>
    <property type="project" value="UniProtKB-KW"/>
</dbReference>
<evidence type="ECO:0000256" key="5">
    <source>
        <dbReference type="ARBA" id="ARBA00013240"/>
    </source>
</evidence>
<gene>
    <name evidence="18" type="primary">CTSE</name>
</gene>
<evidence type="ECO:0000256" key="12">
    <source>
        <dbReference type="ARBA" id="ARBA00023157"/>
    </source>
</evidence>
<keyword evidence="6 15" id="KW-0645">Protease</keyword>
<dbReference type="InterPro" id="IPR021109">
    <property type="entry name" value="Peptidase_aspartic_dom_sf"/>
</dbReference>
<evidence type="ECO:0000256" key="11">
    <source>
        <dbReference type="ARBA" id="ARBA00023145"/>
    </source>
</evidence>
<proteinExistence type="inferred from homology"/>
<accession>H1A4H1</accession>
<comment type="catalytic activity">
    <reaction evidence="1">
        <text>Similar to cathepsin D, but slightly broader specificity.</text>
        <dbReference type="EC" id="3.4.23.34"/>
    </reaction>
</comment>
<evidence type="ECO:0000259" key="17">
    <source>
        <dbReference type="PROSITE" id="PS51767"/>
    </source>
</evidence>
<evidence type="ECO:0000256" key="8">
    <source>
        <dbReference type="ARBA" id="ARBA00022750"/>
    </source>
</evidence>
<dbReference type="PRINTS" id="PR00792">
    <property type="entry name" value="PEPSIN"/>
</dbReference>
<dbReference type="PROSITE" id="PS51767">
    <property type="entry name" value="PEPTIDASE_A1"/>
    <property type="match status" value="1"/>
</dbReference>
<dbReference type="GeneTree" id="ENSGT00940000161300"/>
<sequence>MGTGAGMRTPLCSLCGISKISPTRPCSAPTGPPAPSSPRKANVTPERPLSLAWAVASDSLWVPEPGVDSGRAAIEPGTAGIRAEPRRAQAPSHAMRRLLLLAALCLALAGALRRVPLSRRRSLRTLLRERGQLSHLWRAPGGPDASSEDCAAFSESSEPLINYLDMEYFGQISIGTPPQNFTVVFDTGSSNLWVPSVYCVSKACTEHTRFHPTQSSTYQVIGTPFSIQYGTGSLTGIIGSDQVAVEGLAVSNQQFAESISEPGKAFLDAEFDGILGLAYPSLAVDGVTPVFDNMMAQNLVELPIFSVYMSSNPDSPQGGEVLFGGFDTSRFTGTLNWVPVTQQGYWQIQLDNIQLGGTVTFCANGCQAIVDTGTSLITGPTKEIKELQNLIGAVSVDGEYTVDCSNLSSMPDLTITINGLPYTLSAQAYTLMEYADGMAFCTSGFQGSDIPPPTGPLWILGDVFIRQFYSVFDRGNNMVGLAPAVP</sequence>
<dbReference type="FunFam" id="2.40.70.10:FF:000004">
    <property type="entry name" value="Pepsin A"/>
    <property type="match status" value="1"/>
</dbReference>
<evidence type="ECO:0000256" key="10">
    <source>
        <dbReference type="ARBA" id="ARBA00022801"/>
    </source>
</evidence>
<comment type="subcellular location">
    <subcellularLocation>
        <location evidence="2">Endosome</location>
    </subcellularLocation>
</comment>
<dbReference type="InterPro" id="IPR033121">
    <property type="entry name" value="PEPTIDASE_A1"/>
</dbReference>
<dbReference type="STRING" id="59729.ENSTGUP00000036803"/>
<dbReference type="EC" id="3.4.23.34" evidence="5"/>
<reference evidence="18" key="2">
    <citation type="submission" date="2025-08" db="UniProtKB">
        <authorList>
            <consortium name="Ensembl"/>
        </authorList>
    </citation>
    <scope>IDENTIFICATION</scope>
</reference>
<dbReference type="GO" id="GO:0005768">
    <property type="term" value="C:endosome"/>
    <property type="evidence" value="ECO:0007669"/>
    <property type="project" value="UniProtKB-SubCell"/>
</dbReference>
<evidence type="ECO:0000256" key="9">
    <source>
        <dbReference type="ARBA" id="ARBA00022753"/>
    </source>
</evidence>
<keyword evidence="10 15" id="KW-0378">Hydrolase</keyword>
<evidence type="ECO:0000256" key="1">
    <source>
        <dbReference type="ARBA" id="ARBA00001898"/>
    </source>
</evidence>
<keyword evidence="7" id="KW-0732">Signal</keyword>
<dbReference type="Proteomes" id="UP000007754">
    <property type="component" value="Chromosome 26"/>
</dbReference>
<dbReference type="InterPro" id="IPR001969">
    <property type="entry name" value="Aspartic_peptidase_AS"/>
</dbReference>
<feature type="region of interest" description="Disordered" evidence="16">
    <location>
        <begin position="24"/>
        <end position="44"/>
    </location>
</feature>
<evidence type="ECO:0000313" key="19">
    <source>
        <dbReference type="Proteomes" id="UP000007754"/>
    </source>
</evidence>
<evidence type="ECO:0000256" key="4">
    <source>
        <dbReference type="ARBA" id="ARBA00011748"/>
    </source>
</evidence>
<dbReference type="OMA" id="IPYGRGH"/>
<feature type="active site" evidence="13">
    <location>
        <position position="371"/>
    </location>
</feature>
<dbReference type="InterPro" id="IPR001461">
    <property type="entry name" value="Aspartic_peptidase_A1"/>
</dbReference>
<evidence type="ECO:0000313" key="18">
    <source>
        <dbReference type="Ensembl" id="ENSTGUP00000017787.2"/>
    </source>
</evidence>
<feature type="disulfide bond" evidence="14">
    <location>
        <begin position="199"/>
        <end position="204"/>
    </location>
</feature>
<evidence type="ECO:0000256" key="15">
    <source>
        <dbReference type="RuleBase" id="RU000454"/>
    </source>
</evidence>
<organism evidence="18 19">
    <name type="scientific">Taeniopygia guttata</name>
    <name type="common">Zebra finch</name>
    <name type="synonym">Poephila guttata</name>
    <dbReference type="NCBI Taxonomy" id="59729"/>
    <lineage>
        <taxon>Eukaryota</taxon>
        <taxon>Metazoa</taxon>
        <taxon>Chordata</taxon>
        <taxon>Craniata</taxon>
        <taxon>Vertebrata</taxon>
        <taxon>Euteleostomi</taxon>
        <taxon>Archelosauria</taxon>
        <taxon>Archosauria</taxon>
        <taxon>Dinosauria</taxon>
        <taxon>Saurischia</taxon>
        <taxon>Theropoda</taxon>
        <taxon>Coelurosauria</taxon>
        <taxon>Aves</taxon>
        <taxon>Neognathae</taxon>
        <taxon>Neoaves</taxon>
        <taxon>Telluraves</taxon>
        <taxon>Australaves</taxon>
        <taxon>Passeriformes</taxon>
        <taxon>Passeroidea</taxon>
        <taxon>Estrildidae</taxon>
        <taxon>Estrildinae</taxon>
        <taxon>Taeniopygia</taxon>
    </lineage>
</organism>
<comment type="subunit">
    <text evidence="4">Homodimer; disulfide-linked.</text>
</comment>
<dbReference type="PROSITE" id="PS00141">
    <property type="entry name" value="ASP_PROTEASE"/>
    <property type="match status" value="2"/>
</dbReference>
<evidence type="ECO:0000256" key="3">
    <source>
        <dbReference type="ARBA" id="ARBA00007447"/>
    </source>
</evidence>
<feature type="disulfide bond" evidence="14">
    <location>
        <begin position="362"/>
        <end position="366"/>
    </location>
</feature>
<dbReference type="Ensembl" id="ENSTGUT00000018192.2">
    <property type="protein sequence ID" value="ENSTGUP00000017787.2"/>
    <property type="gene ID" value="ENSTGUG00000017507.2"/>
</dbReference>
<reference evidence="18 19" key="1">
    <citation type="journal article" date="2010" name="Nature">
        <title>The genome of a songbird.</title>
        <authorList>
            <person name="Warren W.C."/>
            <person name="Clayton D.F."/>
            <person name="Ellegren H."/>
            <person name="Arnold A.P."/>
            <person name="Hillier L.W."/>
            <person name="Kunstner A."/>
            <person name="Searle S."/>
            <person name="White S."/>
            <person name="Vilella A.J."/>
            <person name="Fairley S."/>
            <person name="Heger A."/>
            <person name="Kong L."/>
            <person name="Ponting C.P."/>
            <person name="Jarvis E.D."/>
            <person name="Mello C.V."/>
            <person name="Minx P."/>
            <person name="Lovell P."/>
            <person name="Velho T.A."/>
            <person name="Ferris M."/>
            <person name="Balakrishnan C.N."/>
            <person name="Sinha S."/>
            <person name="Blatti C."/>
            <person name="London S.E."/>
            <person name="Li Y."/>
            <person name="Lin Y.C."/>
            <person name="George J."/>
            <person name="Sweedler J."/>
            <person name="Southey B."/>
            <person name="Gunaratne P."/>
            <person name="Watson M."/>
            <person name="Nam K."/>
            <person name="Backstrom N."/>
            <person name="Smeds L."/>
            <person name="Nabholz B."/>
            <person name="Itoh Y."/>
            <person name="Whitney O."/>
            <person name="Pfenning A.R."/>
            <person name="Howard J."/>
            <person name="Volker M."/>
            <person name="Skinner B.M."/>
            <person name="Griffin D.K."/>
            <person name="Ye L."/>
            <person name="McLaren W.M."/>
            <person name="Flicek P."/>
            <person name="Quesada V."/>
            <person name="Velasco G."/>
            <person name="Lopez-Otin C."/>
            <person name="Puente X.S."/>
            <person name="Olender T."/>
            <person name="Lancet D."/>
            <person name="Smit A.F."/>
            <person name="Hubley R."/>
            <person name="Konkel M.K."/>
            <person name="Walker J.A."/>
            <person name="Batzer M.A."/>
            <person name="Gu W."/>
            <person name="Pollock D.D."/>
            <person name="Chen L."/>
            <person name="Cheng Z."/>
            <person name="Eichler E.E."/>
            <person name="Stapley J."/>
            <person name="Slate J."/>
            <person name="Ekblom R."/>
            <person name="Birkhead T."/>
            <person name="Burke T."/>
            <person name="Burt D."/>
            <person name="Scharff C."/>
            <person name="Adam I."/>
            <person name="Richard H."/>
            <person name="Sultan M."/>
            <person name="Soldatov A."/>
            <person name="Lehrach H."/>
            <person name="Edwards S.V."/>
            <person name="Yang S.P."/>
            <person name="Li X."/>
            <person name="Graves T."/>
            <person name="Fulton L."/>
            <person name="Nelson J."/>
            <person name="Chinwalla A."/>
            <person name="Hou S."/>
            <person name="Mardis E.R."/>
            <person name="Wilson R.K."/>
        </authorList>
    </citation>
    <scope>NUCLEOTIDE SEQUENCE [LARGE SCALE GENOMIC DNA]</scope>
</reference>
<evidence type="ECO:0000256" key="6">
    <source>
        <dbReference type="ARBA" id="ARBA00022670"/>
    </source>
</evidence>
<comment type="similarity">
    <text evidence="3 15">Belongs to the peptidase A1 family.</text>
</comment>
<dbReference type="HOGENOM" id="CLU_013253_3_0_1"/>
<keyword evidence="11" id="KW-0865">Zymogen</keyword>
<dbReference type="Gene3D" id="2.40.70.10">
    <property type="entry name" value="Acid Proteases"/>
    <property type="match status" value="2"/>
</dbReference>
<keyword evidence="12 14" id="KW-1015">Disulfide bond</keyword>
<keyword evidence="9" id="KW-0967">Endosome</keyword>
<evidence type="ECO:0000256" key="13">
    <source>
        <dbReference type="PIRSR" id="PIRSR601461-1"/>
    </source>
</evidence>
<evidence type="ECO:0000256" key="2">
    <source>
        <dbReference type="ARBA" id="ARBA00004177"/>
    </source>
</evidence>